<dbReference type="RefSeq" id="XP_007839346.1">
    <property type="nucleotide sequence ID" value="XM_007841155.1"/>
</dbReference>
<keyword evidence="1" id="KW-0812">Transmembrane</keyword>
<name>W3WNZ4_PESFW</name>
<keyword evidence="1" id="KW-1133">Transmembrane helix</keyword>
<feature type="chain" id="PRO_5004834880" description="WSC domain-containing protein" evidence="2">
    <location>
        <begin position="21"/>
        <end position="272"/>
    </location>
</feature>
<dbReference type="Proteomes" id="UP000030651">
    <property type="component" value="Unassembled WGS sequence"/>
</dbReference>
<sequence length="272" mass="28418">MSLRFFALTGLLALTNVVRATEEVAAEDPVKGTDTVHGCYSYVDNLTFNSTNEFNTQGLCSTACRGMSKAVGASYSSDCYCGDEYPPLNTLLDDSECTEPCPGFDTEACGGINAFTVYNTGEKVSVASADNITESSSSSSASSTTSQAVMTSAGIVITVTPTSDSSSSSDNSSSKTVGIAVGSVVGVLGVAAIAGALIFITRRRRNREIEEEHRRNAAVNAFISGGKPPSSSGGMSISDQRLDPVMAQRRMSSGSIADEADYSRRILRVTNA</sequence>
<accession>W3WNZ4</accession>
<reference evidence="5" key="1">
    <citation type="journal article" date="2015" name="BMC Genomics">
        <title>Genomic and transcriptomic analysis of the endophytic fungus Pestalotiopsis fici reveals its lifestyle and high potential for synthesis of natural products.</title>
        <authorList>
            <person name="Wang X."/>
            <person name="Zhang X."/>
            <person name="Liu L."/>
            <person name="Xiang M."/>
            <person name="Wang W."/>
            <person name="Sun X."/>
            <person name="Che Y."/>
            <person name="Guo L."/>
            <person name="Liu G."/>
            <person name="Guo L."/>
            <person name="Wang C."/>
            <person name="Yin W.B."/>
            <person name="Stadler M."/>
            <person name="Zhang X."/>
            <person name="Liu X."/>
        </authorList>
    </citation>
    <scope>NUCLEOTIDE SEQUENCE [LARGE SCALE GENOMIC DNA]</scope>
    <source>
        <strain evidence="5">W106-1 / CGMCC3.15140</strain>
    </source>
</reference>
<dbReference type="Pfam" id="PF01822">
    <property type="entry name" value="WSC"/>
    <property type="match status" value="1"/>
</dbReference>
<evidence type="ECO:0000313" key="5">
    <source>
        <dbReference type="Proteomes" id="UP000030651"/>
    </source>
</evidence>
<evidence type="ECO:0000259" key="3">
    <source>
        <dbReference type="PROSITE" id="PS51212"/>
    </source>
</evidence>
<protein>
    <recommendedName>
        <fullName evidence="3">WSC domain-containing protein</fullName>
    </recommendedName>
</protein>
<proteinExistence type="predicted"/>
<dbReference type="OMA" id="MTSIGCF"/>
<dbReference type="OrthoDB" id="2019572at2759"/>
<gene>
    <name evidence="4" type="ORF">PFICI_12574</name>
</gene>
<feature type="signal peptide" evidence="2">
    <location>
        <begin position="1"/>
        <end position="20"/>
    </location>
</feature>
<feature type="domain" description="WSC" evidence="3">
    <location>
        <begin position="33"/>
        <end position="121"/>
    </location>
</feature>
<keyword evidence="5" id="KW-1185">Reference proteome</keyword>
<dbReference type="HOGENOM" id="CLU_024893_0_0_1"/>
<dbReference type="PROSITE" id="PS51212">
    <property type="entry name" value="WSC"/>
    <property type="match status" value="1"/>
</dbReference>
<dbReference type="STRING" id="1229662.W3WNZ4"/>
<keyword evidence="1" id="KW-0472">Membrane</keyword>
<dbReference type="GeneID" id="19277587"/>
<dbReference type="InParanoid" id="W3WNZ4"/>
<dbReference type="KEGG" id="pfy:PFICI_12574"/>
<dbReference type="SMART" id="SM00321">
    <property type="entry name" value="WSC"/>
    <property type="match status" value="1"/>
</dbReference>
<keyword evidence="2" id="KW-0732">Signal</keyword>
<dbReference type="AlphaFoldDB" id="W3WNZ4"/>
<dbReference type="InterPro" id="IPR002889">
    <property type="entry name" value="WSC_carb-bd"/>
</dbReference>
<dbReference type="eggNOG" id="ENOG502S7MH">
    <property type="taxonomic scope" value="Eukaryota"/>
</dbReference>
<evidence type="ECO:0000256" key="1">
    <source>
        <dbReference type="SAM" id="Phobius"/>
    </source>
</evidence>
<evidence type="ECO:0000256" key="2">
    <source>
        <dbReference type="SAM" id="SignalP"/>
    </source>
</evidence>
<evidence type="ECO:0000313" key="4">
    <source>
        <dbReference type="EMBL" id="ETS75630.1"/>
    </source>
</evidence>
<organism evidence="4 5">
    <name type="scientific">Pestalotiopsis fici (strain W106-1 / CGMCC3.15140)</name>
    <dbReference type="NCBI Taxonomy" id="1229662"/>
    <lineage>
        <taxon>Eukaryota</taxon>
        <taxon>Fungi</taxon>
        <taxon>Dikarya</taxon>
        <taxon>Ascomycota</taxon>
        <taxon>Pezizomycotina</taxon>
        <taxon>Sordariomycetes</taxon>
        <taxon>Xylariomycetidae</taxon>
        <taxon>Amphisphaeriales</taxon>
        <taxon>Sporocadaceae</taxon>
        <taxon>Pestalotiopsis</taxon>
    </lineage>
</organism>
<feature type="transmembrane region" description="Helical" evidence="1">
    <location>
        <begin position="177"/>
        <end position="200"/>
    </location>
</feature>
<dbReference type="EMBL" id="KI912118">
    <property type="protein sequence ID" value="ETS75630.1"/>
    <property type="molecule type" value="Genomic_DNA"/>
</dbReference>